<dbReference type="InParanoid" id="A0A7C8IXJ0"/>
<dbReference type="AlphaFoldDB" id="A0A7C8IXJ0"/>
<keyword evidence="4" id="KW-1185">Reference proteome</keyword>
<evidence type="ECO:0000256" key="1">
    <source>
        <dbReference type="SAM" id="SignalP"/>
    </source>
</evidence>
<dbReference type="Proteomes" id="UP000481858">
    <property type="component" value="Unassembled WGS sequence"/>
</dbReference>
<reference evidence="3 4" key="1">
    <citation type="submission" date="2019-12" db="EMBL/GenBank/DDBJ databases">
        <title>Draft genome sequence of the ascomycete Xylaria multiplex DSM 110363.</title>
        <authorList>
            <person name="Buettner E."/>
            <person name="Kellner H."/>
        </authorList>
    </citation>
    <scope>NUCLEOTIDE SEQUENCE [LARGE SCALE GENOMIC DNA]</scope>
    <source>
        <strain evidence="3 4">DSM 110363</strain>
    </source>
</reference>
<dbReference type="OrthoDB" id="74764at2759"/>
<dbReference type="PANTHER" id="PTHR43662:SF3">
    <property type="entry name" value="DOMAIN PROTEIN, PUTATIVE (AFU_ORTHOLOGUE AFUA_6G11970)-RELATED"/>
    <property type="match status" value="1"/>
</dbReference>
<dbReference type="InterPro" id="IPR018535">
    <property type="entry name" value="DUF1996"/>
</dbReference>
<evidence type="ECO:0000259" key="2">
    <source>
        <dbReference type="PROSITE" id="PS51212"/>
    </source>
</evidence>
<organism evidence="3 4">
    <name type="scientific">Xylaria multiplex</name>
    <dbReference type="NCBI Taxonomy" id="323545"/>
    <lineage>
        <taxon>Eukaryota</taxon>
        <taxon>Fungi</taxon>
        <taxon>Dikarya</taxon>
        <taxon>Ascomycota</taxon>
        <taxon>Pezizomycotina</taxon>
        <taxon>Sordariomycetes</taxon>
        <taxon>Xylariomycetidae</taxon>
        <taxon>Xylariales</taxon>
        <taxon>Xylariaceae</taxon>
        <taxon>Xylaria</taxon>
    </lineage>
</organism>
<evidence type="ECO:0000313" key="3">
    <source>
        <dbReference type="EMBL" id="KAF2966079.1"/>
    </source>
</evidence>
<feature type="domain" description="WSC" evidence="2">
    <location>
        <begin position="340"/>
        <end position="436"/>
    </location>
</feature>
<name>A0A7C8IXJ0_9PEZI</name>
<dbReference type="InterPro" id="IPR002889">
    <property type="entry name" value="WSC_carb-bd"/>
</dbReference>
<sequence>MLQNTYTTALIGLAALAGQADAFWRLPCSSPVVVERNDPILDPNSVSKHVHTVMGSNAFNFTMDYADTQTATCSTCKAVQDLSNYWVPNLYYHAENGSFVPVRQVGGALIYYLQRWDPRDPNAAEGLIPFPEDFRMVAGTPNNRNFTDTPEQRAVSFVCLGTEGPATYNLPSKNCPGGLRAQIIMPSCWDGKNVDSPDHKSHVAYPSGLDNGICPNSHPKHFITLFYEVTWMTQQGTGTMLTFLNGWDIPTLQKAIKECTAASGNIEECGAFQLRKDDDMNACKVLPRINEAVSGVLPALPGCNSVQAGPEPAVVQPDCRDLAQIGEPILPFTNVAEKLGWKYVACAKDPQGQTRTLHESSLDRSDMTVEKCISTCSGKGFKYAGVEYRSQCFCGNDISQDRLPTNGTQGDCSLPCAGDSSEFCGGAARISIYTKCSDTSNCVNYDDDSIML</sequence>
<proteinExistence type="predicted"/>
<dbReference type="PROSITE" id="PS51212">
    <property type="entry name" value="WSC"/>
    <property type="match status" value="1"/>
</dbReference>
<protein>
    <recommendedName>
        <fullName evidence="2">WSC domain-containing protein</fullName>
    </recommendedName>
</protein>
<keyword evidence="1" id="KW-0732">Signal</keyword>
<dbReference type="EMBL" id="WUBL01000098">
    <property type="protein sequence ID" value="KAF2966079.1"/>
    <property type="molecule type" value="Genomic_DNA"/>
</dbReference>
<dbReference type="Pfam" id="PF01822">
    <property type="entry name" value="WSC"/>
    <property type="match status" value="1"/>
</dbReference>
<comment type="caution">
    <text evidence="3">The sequence shown here is derived from an EMBL/GenBank/DDBJ whole genome shotgun (WGS) entry which is preliminary data.</text>
</comment>
<dbReference type="Pfam" id="PF09362">
    <property type="entry name" value="DUF1996"/>
    <property type="match status" value="1"/>
</dbReference>
<accession>A0A7C8IXJ0</accession>
<dbReference type="SMART" id="SM00321">
    <property type="entry name" value="WSC"/>
    <property type="match status" value="1"/>
</dbReference>
<gene>
    <name evidence="3" type="ORF">GQX73_g7501</name>
</gene>
<evidence type="ECO:0000313" key="4">
    <source>
        <dbReference type="Proteomes" id="UP000481858"/>
    </source>
</evidence>
<feature type="chain" id="PRO_5028922793" description="WSC domain-containing protein" evidence="1">
    <location>
        <begin position="23"/>
        <end position="452"/>
    </location>
</feature>
<dbReference type="PANTHER" id="PTHR43662">
    <property type="match status" value="1"/>
</dbReference>
<feature type="signal peptide" evidence="1">
    <location>
        <begin position="1"/>
        <end position="22"/>
    </location>
</feature>